<dbReference type="GO" id="GO:0005634">
    <property type="term" value="C:nucleus"/>
    <property type="evidence" value="ECO:0007669"/>
    <property type="project" value="UniProtKB-SubCell"/>
</dbReference>
<evidence type="ECO:0000313" key="8">
    <source>
        <dbReference type="EMBL" id="KAH6611510.1"/>
    </source>
</evidence>
<feature type="domain" description="Zn(2)-C6 fungal-type" evidence="7">
    <location>
        <begin position="93"/>
        <end position="123"/>
    </location>
</feature>
<evidence type="ECO:0000256" key="4">
    <source>
        <dbReference type="ARBA" id="ARBA00023163"/>
    </source>
</evidence>
<feature type="region of interest" description="Disordered" evidence="6">
    <location>
        <begin position="129"/>
        <end position="204"/>
    </location>
</feature>
<feature type="region of interest" description="Disordered" evidence="6">
    <location>
        <begin position="1"/>
        <end position="32"/>
    </location>
</feature>
<evidence type="ECO:0000256" key="6">
    <source>
        <dbReference type="SAM" id="MobiDB-lite"/>
    </source>
</evidence>
<dbReference type="CDD" id="cd00067">
    <property type="entry name" value="GAL4"/>
    <property type="match status" value="2"/>
</dbReference>
<comment type="caution">
    <text evidence="8">The sequence shown here is derived from an EMBL/GenBank/DDBJ whole genome shotgun (WGS) entry which is preliminary data.</text>
</comment>
<evidence type="ECO:0000256" key="3">
    <source>
        <dbReference type="ARBA" id="ARBA00023015"/>
    </source>
</evidence>
<feature type="compositionally biased region" description="Basic and acidic residues" evidence="6">
    <location>
        <begin position="151"/>
        <end position="163"/>
    </location>
</feature>
<gene>
    <name evidence="8" type="ORF">Trco_001530</name>
</gene>
<feature type="compositionally biased region" description="Basic and acidic residues" evidence="6">
    <location>
        <begin position="169"/>
        <end position="178"/>
    </location>
</feature>
<comment type="subcellular location">
    <subcellularLocation>
        <location evidence="1">Nucleus</location>
    </subcellularLocation>
</comment>
<dbReference type="GO" id="GO:0000981">
    <property type="term" value="F:DNA-binding transcription factor activity, RNA polymerase II-specific"/>
    <property type="evidence" value="ECO:0007669"/>
    <property type="project" value="InterPro"/>
</dbReference>
<dbReference type="Proteomes" id="UP000827724">
    <property type="component" value="Unassembled WGS sequence"/>
</dbReference>
<keyword evidence="2" id="KW-0479">Metal-binding</keyword>
<keyword evidence="3" id="KW-0805">Transcription regulation</keyword>
<dbReference type="InterPro" id="IPR001138">
    <property type="entry name" value="Zn2Cys6_DnaBD"/>
</dbReference>
<dbReference type="PROSITE" id="PS00463">
    <property type="entry name" value="ZN2_CY6_FUNGAL_1"/>
    <property type="match status" value="2"/>
</dbReference>
<dbReference type="PANTHER" id="PTHR47338">
    <property type="entry name" value="ZN(II)2CYS6 TRANSCRIPTION FACTOR (EUROFUNG)-RELATED"/>
    <property type="match status" value="1"/>
</dbReference>
<keyword evidence="5" id="KW-0539">Nucleus</keyword>
<dbReference type="InterPro" id="IPR036864">
    <property type="entry name" value="Zn2-C6_fun-type_DNA-bd_sf"/>
</dbReference>
<protein>
    <submittedName>
        <fullName evidence="8">Fungal transcriptional regulatory</fullName>
    </submittedName>
</protein>
<dbReference type="GO" id="GO:0006351">
    <property type="term" value="P:DNA-templated transcription"/>
    <property type="evidence" value="ECO:0007669"/>
    <property type="project" value="InterPro"/>
</dbReference>
<feature type="domain" description="Zn(2)-C6 fungal-type" evidence="7">
    <location>
        <begin position="43"/>
        <end position="73"/>
    </location>
</feature>
<dbReference type="EMBL" id="JAIWOZ010000001">
    <property type="protein sequence ID" value="KAH6611510.1"/>
    <property type="molecule type" value="Genomic_DNA"/>
</dbReference>
<evidence type="ECO:0000313" key="9">
    <source>
        <dbReference type="Proteomes" id="UP000827724"/>
    </source>
</evidence>
<name>A0A9P8QSI1_9HYPO</name>
<dbReference type="Pfam" id="PF00172">
    <property type="entry name" value="Zn_clus"/>
    <property type="match status" value="2"/>
</dbReference>
<dbReference type="Gene3D" id="4.10.240.10">
    <property type="entry name" value="Zn(2)-C6 fungal-type DNA-binding domain"/>
    <property type="match status" value="2"/>
</dbReference>
<accession>A0A9P8QSI1</accession>
<dbReference type="SMART" id="SM00066">
    <property type="entry name" value="GAL4"/>
    <property type="match status" value="2"/>
</dbReference>
<dbReference type="GO" id="GO:0008270">
    <property type="term" value="F:zinc ion binding"/>
    <property type="evidence" value="ECO:0007669"/>
    <property type="project" value="InterPro"/>
</dbReference>
<dbReference type="Pfam" id="PF04082">
    <property type="entry name" value="Fungal_trans"/>
    <property type="match status" value="1"/>
</dbReference>
<dbReference type="AlphaFoldDB" id="A0A9P8QSI1"/>
<feature type="region of interest" description="Disordered" evidence="6">
    <location>
        <begin position="690"/>
        <end position="725"/>
    </location>
</feature>
<proteinExistence type="predicted"/>
<dbReference type="GO" id="GO:0003677">
    <property type="term" value="F:DNA binding"/>
    <property type="evidence" value="ECO:0007669"/>
    <property type="project" value="InterPro"/>
</dbReference>
<evidence type="ECO:0000256" key="2">
    <source>
        <dbReference type="ARBA" id="ARBA00022723"/>
    </source>
</evidence>
<keyword evidence="9" id="KW-1185">Reference proteome</keyword>
<dbReference type="PANTHER" id="PTHR47338:SF7">
    <property type="entry name" value="ZN(II)2CYS6 TRANSCRIPTION FACTOR (EUROFUNG)"/>
    <property type="match status" value="1"/>
</dbReference>
<dbReference type="InterPro" id="IPR007219">
    <property type="entry name" value="XnlR_reg_dom"/>
</dbReference>
<keyword evidence="4" id="KW-0804">Transcription</keyword>
<evidence type="ECO:0000256" key="1">
    <source>
        <dbReference type="ARBA" id="ARBA00004123"/>
    </source>
</evidence>
<dbReference type="OrthoDB" id="2017365at2759"/>
<evidence type="ECO:0000256" key="5">
    <source>
        <dbReference type="ARBA" id="ARBA00023242"/>
    </source>
</evidence>
<organism evidence="8 9">
    <name type="scientific">Trichoderma cornu-damae</name>
    <dbReference type="NCBI Taxonomy" id="654480"/>
    <lineage>
        <taxon>Eukaryota</taxon>
        <taxon>Fungi</taxon>
        <taxon>Dikarya</taxon>
        <taxon>Ascomycota</taxon>
        <taxon>Pezizomycotina</taxon>
        <taxon>Sordariomycetes</taxon>
        <taxon>Hypocreomycetidae</taxon>
        <taxon>Hypocreales</taxon>
        <taxon>Hypocreaceae</taxon>
        <taxon>Trichoderma</taxon>
    </lineage>
</organism>
<dbReference type="PROSITE" id="PS50048">
    <property type="entry name" value="ZN2_CY6_FUNGAL_2"/>
    <property type="match status" value="2"/>
</dbReference>
<dbReference type="CDD" id="cd12148">
    <property type="entry name" value="fungal_TF_MHR"/>
    <property type="match status" value="1"/>
</dbReference>
<dbReference type="SUPFAM" id="SSF57701">
    <property type="entry name" value="Zn2/Cys6 DNA-binding domain"/>
    <property type="match status" value="2"/>
</dbReference>
<reference evidence="8" key="1">
    <citation type="submission" date="2021-08" db="EMBL/GenBank/DDBJ databases">
        <title>Chromosome-Level Trichoderma cornu-damae using Hi-C Data.</title>
        <authorList>
            <person name="Kim C.S."/>
        </authorList>
    </citation>
    <scope>NUCLEOTIDE SEQUENCE</scope>
    <source>
        <strain evidence="8">KA19-0412C</strain>
    </source>
</reference>
<dbReference type="InterPro" id="IPR050815">
    <property type="entry name" value="TF_fung"/>
</dbReference>
<evidence type="ECO:0000259" key="7">
    <source>
        <dbReference type="PROSITE" id="PS50048"/>
    </source>
</evidence>
<sequence>MDLDPPSNFDRLAGSSLPEEQPSVAHPVDGLPLDRRPKKSSTTCAVCRFRKVRCNGARPSCGNCQRLGFPCSYDEADVDAWSLSLPRRRVKQACLGCHGRKARCSGHLPSCERCRVQGIECVYRPNKRAKPSSAGAGAGAGDAKSPNSPGRESDRDGARDGRSHREHREHRDQDDGRNESPALTDPASTASPGADHQEGPPLDESFDSIVGRAFDLFFRYVYHMPMFTFLHRASLMEQYHAGRVERPLLLAMVGITSCLTDMGPGMRAYGSRCIDDAEALVLADYGRPSVAKVQALVFIIKHHILCNKFPSAFVLHSFASRYAAALRLNHEAPHLRFLAQESRRRLMWAMYCIDTSICGGYPDFVLWRADQIRVGLPCNERNFEFDLPQHTEKLVPDSHQPRPPLAEDVGTLALHARILHIRQKIVEFTKAAQHDRGMEAAELQGRILALDKELGDFASSLPTSFQFSESSLRLRAYSPRICIFAMIHVWWRQCHCDLYRLALADMSGGLPRPMLQAFDPGFLEHCRRQCVDHSLALTHIFSLMQRLGAKPVADIDLAMCAYECARMLMHLFHFGFFSRFGVAADTVMEQARLCLQTIKDCCVGPAVDCIVADLERLLGQDATAAAGRGIIPSGNASRNLQIADAPDVLGASAAAAAAQPFSPPSSAAAANDAVSPFTHPVMTAPWMSETGFASGMDQQPTLPPEVRAGPGKGETPDLSAPRSEYSQSDLNNAYEGALAGLGLDDGFDYAMGVDMNMWATNGGSWIAQGFGNAWV</sequence>